<feature type="region of interest" description="Disordered" evidence="3">
    <location>
        <begin position="1346"/>
        <end position="1373"/>
    </location>
</feature>
<gene>
    <name evidence="5" type="ORF">FOL47_000315</name>
</gene>
<keyword evidence="1" id="KW-0479">Metal-binding</keyword>
<reference evidence="5 6" key="1">
    <citation type="submission" date="2020-04" db="EMBL/GenBank/DDBJ databases">
        <title>Perkinsus chesapeaki whole genome sequence.</title>
        <authorList>
            <person name="Bogema D.R."/>
        </authorList>
    </citation>
    <scope>NUCLEOTIDE SEQUENCE [LARGE SCALE GENOMIC DNA]</scope>
    <source>
        <strain evidence="5">ATCC PRA-425</strain>
    </source>
</reference>
<dbReference type="PANTHER" id="PTHR47642:SF6">
    <property type="entry name" value="ATP-DEPENDENT DNA HELICASE"/>
    <property type="match status" value="1"/>
</dbReference>
<keyword evidence="2" id="KW-0234">DNA repair</keyword>
<keyword evidence="2" id="KW-0227">DNA damage</keyword>
<dbReference type="Gene3D" id="2.30.30.940">
    <property type="match status" value="1"/>
</dbReference>
<feature type="compositionally biased region" description="Polar residues" evidence="3">
    <location>
        <begin position="609"/>
        <end position="622"/>
    </location>
</feature>
<evidence type="ECO:0000256" key="1">
    <source>
        <dbReference type="PROSITE-ProRule" id="PRU00325"/>
    </source>
</evidence>
<dbReference type="InterPro" id="IPR051055">
    <property type="entry name" value="PIF1_helicase"/>
</dbReference>
<keyword evidence="1" id="KW-0862">Zinc</keyword>
<accession>A0A7J6KW48</accession>
<dbReference type="GO" id="GO:0043139">
    <property type="term" value="F:5'-3' DNA helicase activity"/>
    <property type="evidence" value="ECO:0007669"/>
    <property type="project" value="UniProtKB-EC"/>
</dbReference>
<dbReference type="Proteomes" id="UP000591131">
    <property type="component" value="Unassembled WGS sequence"/>
</dbReference>
<keyword evidence="2" id="KW-0233">DNA recombination</keyword>
<dbReference type="GO" id="GO:0006310">
    <property type="term" value="P:DNA recombination"/>
    <property type="evidence" value="ECO:0007669"/>
    <property type="project" value="UniProtKB-KW"/>
</dbReference>
<dbReference type="InterPro" id="IPR027417">
    <property type="entry name" value="P-loop_NTPase"/>
</dbReference>
<feature type="region of interest" description="Disordered" evidence="3">
    <location>
        <begin position="429"/>
        <end position="451"/>
    </location>
</feature>
<dbReference type="SUPFAM" id="SSF52540">
    <property type="entry name" value="P-loop containing nucleoside triphosphate hydrolases"/>
    <property type="match status" value="1"/>
</dbReference>
<dbReference type="GO" id="GO:0008270">
    <property type="term" value="F:zinc ion binding"/>
    <property type="evidence" value="ECO:0007669"/>
    <property type="project" value="UniProtKB-KW"/>
</dbReference>
<name>A0A7J6KW48_PERCH</name>
<evidence type="ECO:0000259" key="4">
    <source>
        <dbReference type="PROSITE" id="PS50966"/>
    </source>
</evidence>
<feature type="compositionally biased region" description="Basic and acidic residues" evidence="3">
    <location>
        <begin position="1362"/>
        <end position="1373"/>
    </location>
</feature>
<organism evidence="5 6">
    <name type="scientific">Perkinsus chesapeaki</name>
    <name type="common">Clam parasite</name>
    <name type="synonym">Perkinsus andrewsi</name>
    <dbReference type="NCBI Taxonomy" id="330153"/>
    <lineage>
        <taxon>Eukaryota</taxon>
        <taxon>Sar</taxon>
        <taxon>Alveolata</taxon>
        <taxon>Perkinsozoa</taxon>
        <taxon>Perkinsea</taxon>
        <taxon>Perkinsida</taxon>
        <taxon>Perkinsidae</taxon>
        <taxon>Perkinsus</taxon>
    </lineage>
</organism>
<keyword evidence="2" id="KW-0067">ATP-binding</keyword>
<dbReference type="InterPro" id="IPR007527">
    <property type="entry name" value="Znf_SWIM"/>
</dbReference>
<dbReference type="PANTHER" id="PTHR47642">
    <property type="entry name" value="ATP-DEPENDENT DNA HELICASE"/>
    <property type="match status" value="1"/>
</dbReference>
<evidence type="ECO:0000256" key="2">
    <source>
        <dbReference type="RuleBase" id="RU363044"/>
    </source>
</evidence>
<dbReference type="Gene3D" id="3.40.50.300">
    <property type="entry name" value="P-loop containing nucleotide triphosphate hydrolases"/>
    <property type="match status" value="2"/>
</dbReference>
<dbReference type="EMBL" id="JAAPAO010001041">
    <property type="protein sequence ID" value="KAF4651565.1"/>
    <property type="molecule type" value="Genomic_DNA"/>
</dbReference>
<feature type="compositionally biased region" description="Polar residues" evidence="3">
    <location>
        <begin position="583"/>
        <end position="594"/>
    </location>
</feature>
<evidence type="ECO:0000313" key="5">
    <source>
        <dbReference type="EMBL" id="KAF4651565.1"/>
    </source>
</evidence>
<dbReference type="OrthoDB" id="442928at2759"/>
<comment type="similarity">
    <text evidence="2">Belongs to the helicase family.</text>
</comment>
<comment type="catalytic activity">
    <reaction evidence="2">
        <text>ATP + H2O = ADP + phosphate + H(+)</text>
        <dbReference type="Rhea" id="RHEA:13065"/>
        <dbReference type="ChEBI" id="CHEBI:15377"/>
        <dbReference type="ChEBI" id="CHEBI:15378"/>
        <dbReference type="ChEBI" id="CHEBI:30616"/>
        <dbReference type="ChEBI" id="CHEBI:43474"/>
        <dbReference type="ChEBI" id="CHEBI:456216"/>
        <dbReference type="EC" id="5.6.2.3"/>
    </reaction>
</comment>
<dbReference type="GO" id="GO:0016787">
    <property type="term" value="F:hydrolase activity"/>
    <property type="evidence" value="ECO:0007669"/>
    <property type="project" value="UniProtKB-KW"/>
</dbReference>
<dbReference type="InterPro" id="IPR010285">
    <property type="entry name" value="DNA_helicase_pif1-like_DEAD"/>
</dbReference>
<keyword evidence="6" id="KW-1185">Reference proteome</keyword>
<keyword evidence="2" id="KW-0547">Nucleotide-binding</keyword>
<keyword evidence="2" id="KW-0378">Hydrolase</keyword>
<dbReference type="EC" id="5.6.2.3" evidence="2"/>
<proteinExistence type="inferred from homology"/>
<dbReference type="GO" id="GO:0000723">
    <property type="term" value="P:telomere maintenance"/>
    <property type="evidence" value="ECO:0007669"/>
    <property type="project" value="InterPro"/>
</dbReference>
<protein>
    <recommendedName>
        <fullName evidence="2">ATP-dependent DNA helicase</fullName>
        <ecNumber evidence="2">5.6.2.3</ecNumber>
    </recommendedName>
</protein>
<feature type="domain" description="SWIM-type" evidence="4">
    <location>
        <begin position="1265"/>
        <end position="1303"/>
    </location>
</feature>
<keyword evidence="2" id="KW-0347">Helicase</keyword>
<comment type="caution">
    <text evidence="5">The sequence shown here is derived from an EMBL/GenBank/DDBJ whole genome shotgun (WGS) entry which is preliminary data.</text>
</comment>
<keyword evidence="1" id="KW-0863">Zinc-finger</keyword>
<sequence length="1373" mass="155020">MSYFGLKYERSGKVGDNAFMRYPRELAARILESLSAAKRRDLLSGEAFLIVDEVGIVHDTILDGLSQALKTLRKEELHGDRPFGGIVTVLLGDPCQLRTINLFEESSDFPPKEFPTGPFWKSMVWQEMDPKIAYLTKFHRGESDDDYLQLLSEIRSAEEIIPGVPRFSQKSLQVLQDIRDRDAGNNPPRFDHTIICLTNAEADKYNERHLASLPGDAYIFGSIDQAGEQEANLNGIDMEAVSKMGYRPVVKLKDGCKVMATINDPLKRFVNGLTGKVVGIRRAGGSESVVVKFDGTANNVEVERYVFTVEDKDGNVIFSRRQFPLMISYALTCHKTQGCTLDGVWAKLPFARVPKSSNHKIAALWSQDWLRGSAYTMLSRVGSRDKIRVFPLRNVKSAEDLNPIFFMDPQARAFDKDCMERSWLRTGQVNAPPIHQTQPPQPSSEEAHPSRGDTLITVEDIQRLEDKIGDVLESVNVNNTRWVMLQHFEARRPSHGSGETFTNPVFYCWTKPSLRERIILLPADCQLTFYERLYEHLNITRDTVSEEQILDMICEVDNETQRQKRPLTKRVDDASHIPCTLPVQPSSAQQSVPNDVSDDPEQPAPSSPTSPQNVDEPMSTQSDSDDSPIDVEEVQAEGSAPLPRREGFDREPFLIFRGTIRRVVEKYLEENAHLRLTGCSIDSLHEGPISTVPSDIRRKTCVLLCKRAIPPSLVGKEPSTQGRPDWRSWPEAACPMTEVLVKSSGELCYLYGKSSGSVTKEQWRSHQHPHRSYTCHSRYLPPEIADDWCKWMSTCDTPTITMSKLIERTNKKNMEGAYSPTSMRFIAEGKMNYPEKLRGAYRSISEHGKSGLSVDTFLSDLNPVMHTIGDDFAAAMLPVLESLRRVKGDLATTGDHDRVRAADNCIAFSDVLCETDDLGKLSNFCLVLSSCRMLGNLENCVTIGLDASFNLLCADLAVCVICNLRRGSTALPVALAIIRRESTASVHHCLRVLAKAAEVVGLVNWKPREAVLDGSPSLHRGLKEALGDNIKTTSCYFHVIKRAKDCKGRTQLDAATWRAVRNDLKLMASSWSRVEWSRLRDLFCEKWNEIGLSNSRVKAFLKEFRVYLKEEEWRSYWARHACEQYGPRTNNAVERFNREMKDRITIDRRPRTLSNFASFVKNPPSWAGLSQYGRATTRGQITRDLRRQAAKDYVGNNFMQVPRTWASSVASALGKPQNQWIFSRKADNTGPNLRENEKAKRLLRSEYRDLKDAHKLHKSFCIVSYTTSSNPDLPAPAGPWCSCDMWAKNDACSHVACTVYAVGGDGSEEAQKQWNEIFASFDKPARRRGEGGRYDTQELTETVRYGLNRHKRKPQEMPESEPSGKRNCPEENM</sequence>
<dbReference type="GO" id="GO:0005524">
    <property type="term" value="F:ATP binding"/>
    <property type="evidence" value="ECO:0007669"/>
    <property type="project" value="UniProtKB-KW"/>
</dbReference>
<evidence type="ECO:0000256" key="3">
    <source>
        <dbReference type="SAM" id="MobiDB-lite"/>
    </source>
</evidence>
<feature type="region of interest" description="Disordered" evidence="3">
    <location>
        <begin position="560"/>
        <end position="646"/>
    </location>
</feature>
<evidence type="ECO:0000313" key="6">
    <source>
        <dbReference type="Proteomes" id="UP000591131"/>
    </source>
</evidence>
<comment type="cofactor">
    <cofactor evidence="2">
        <name>Mg(2+)</name>
        <dbReference type="ChEBI" id="CHEBI:18420"/>
    </cofactor>
</comment>
<feature type="compositionally biased region" description="Acidic residues" evidence="3">
    <location>
        <begin position="623"/>
        <end position="635"/>
    </location>
</feature>
<dbReference type="PROSITE" id="PS50966">
    <property type="entry name" value="ZF_SWIM"/>
    <property type="match status" value="1"/>
</dbReference>
<dbReference type="GO" id="GO:0006281">
    <property type="term" value="P:DNA repair"/>
    <property type="evidence" value="ECO:0007669"/>
    <property type="project" value="UniProtKB-KW"/>
</dbReference>
<dbReference type="Pfam" id="PF05970">
    <property type="entry name" value="PIF1"/>
    <property type="match status" value="1"/>
</dbReference>